<protein>
    <submittedName>
        <fullName evidence="7">TetR family transcriptional regulator ActII</fullName>
    </submittedName>
</protein>
<sequence>MTEATEIPPPPWRRPKKSTRQRRPLSQELIVDTAMRILDAEGLDALSMRRVALELQTGPASLYAHVANKDELLELMIDRITGELDVPVPDPDRWQEQIVEAGMEAHRVWTRHPGIARAALANIPLGPNSLRYSEALLSVLRAGGVPDERAGWFVDRLSLYVLADAFEDSLHHERGRRTEEDAREYFEQVRTYFHSLPPGRFPVITSMVDALVGGDGDERLRYGLELLVRGLASYVPDRPGTSTGQAG</sequence>
<feature type="region of interest" description="Disordered" evidence="5">
    <location>
        <begin position="1"/>
        <end position="24"/>
    </location>
</feature>
<feature type="DNA-binding region" description="H-T-H motif" evidence="4">
    <location>
        <begin position="47"/>
        <end position="66"/>
    </location>
</feature>
<comment type="caution">
    <text evidence="7">The sequence shown here is derived from an EMBL/GenBank/DDBJ whole genome shotgun (WGS) entry which is preliminary data.</text>
</comment>
<dbReference type="InterPro" id="IPR036271">
    <property type="entry name" value="Tet_transcr_reg_TetR-rel_C_sf"/>
</dbReference>
<keyword evidence="2 4" id="KW-0238">DNA-binding</keyword>
<evidence type="ECO:0000313" key="8">
    <source>
        <dbReference type="Proteomes" id="UP001500503"/>
    </source>
</evidence>
<keyword evidence="1" id="KW-0805">Transcription regulation</keyword>
<evidence type="ECO:0000256" key="3">
    <source>
        <dbReference type="ARBA" id="ARBA00023163"/>
    </source>
</evidence>
<gene>
    <name evidence="7" type="primary">actII_1</name>
    <name evidence="7" type="ORF">GCM10023191_083580</name>
</gene>
<accession>A0ABP8R073</accession>
<name>A0ABP8R073_9ACTN</name>
<evidence type="ECO:0000256" key="1">
    <source>
        <dbReference type="ARBA" id="ARBA00023015"/>
    </source>
</evidence>
<evidence type="ECO:0000256" key="2">
    <source>
        <dbReference type="ARBA" id="ARBA00023125"/>
    </source>
</evidence>
<dbReference type="InterPro" id="IPR009057">
    <property type="entry name" value="Homeodomain-like_sf"/>
</dbReference>
<dbReference type="PANTHER" id="PTHR30055:SF151">
    <property type="entry name" value="TRANSCRIPTIONAL REGULATORY PROTEIN"/>
    <property type="match status" value="1"/>
</dbReference>
<dbReference type="InterPro" id="IPR001647">
    <property type="entry name" value="HTH_TetR"/>
</dbReference>
<dbReference type="EMBL" id="BAABHF010000049">
    <property type="protein sequence ID" value="GAA4514700.1"/>
    <property type="molecule type" value="Genomic_DNA"/>
</dbReference>
<dbReference type="Gene3D" id="1.10.357.10">
    <property type="entry name" value="Tetracycline Repressor, domain 2"/>
    <property type="match status" value="1"/>
</dbReference>
<evidence type="ECO:0000259" key="6">
    <source>
        <dbReference type="PROSITE" id="PS50977"/>
    </source>
</evidence>
<evidence type="ECO:0000256" key="5">
    <source>
        <dbReference type="SAM" id="MobiDB-lite"/>
    </source>
</evidence>
<keyword evidence="8" id="KW-1185">Reference proteome</keyword>
<feature type="compositionally biased region" description="Basic residues" evidence="5">
    <location>
        <begin position="13"/>
        <end position="23"/>
    </location>
</feature>
<proteinExistence type="predicted"/>
<dbReference type="InterPro" id="IPR004111">
    <property type="entry name" value="Repressor_TetR_C"/>
</dbReference>
<organism evidence="7 8">
    <name type="scientific">Actinoallomurus oryzae</name>
    <dbReference type="NCBI Taxonomy" id="502180"/>
    <lineage>
        <taxon>Bacteria</taxon>
        <taxon>Bacillati</taxon>
        <taxon>Actinomycetota</taxon>
        <taxon>Actinomycetes</taxon>
        <taxon>Streptosporangiales</taxon>
        <taxon>Thermomonosporaceae</taxon>
        <taxon>Actinoallomurus</taxon>
    </lineage>
</organism>
<dbReference type="InterPro" id="IPR050109">
    <property type="entry name" value="HTH-type_TetR-like_transc_reg"/>
</dbReference>
<dbReference type="Pfam" id="PF00440">
    <property type="entry name" value="TetR_N"/>
    <property type="match status" value="1"/>
</dbReference>
<evidence type="ECO:0000256" key="4">
    <source>
        <dbReference type="PROSITE-ProRule" id="PRU00335"/>
    </source>
</evidence>
<dbReference type="SUPFAM" id="SSF48498">
    <property type="entry name" value="Tetracyclin repressor-like, C-terminal domain"/>
    <property type="match status" value="1"/>
</dbReference>
<dbReference type="Proteomes" id="UP001500503">
    <property type="component" value="Unassembled WGS sequence"/>
</dbReference>
<evidence type="ECO:0000313" key="7">
    <source>
        <dbReference type="EMBL" id="GAA4514700.1"/>
    </source>
</evidence>
<dbReference type="PANTHER" id="PTHR30055">
    <property type="entry name" value="HTH-TYPE TRANSCRIPTIONAL REGULATOR RUTR"/>
    <property type="match status" value="1"/>
</dbReference>
<dbReference type="Pfam" id="PF02909">
    <property type="entry name" value="TetR_C_1"/>
    <property type="match status" value="1"/>
</dbReference>
<keyword evidence="3" id="KW-0804">Transcription</keyword>
<dbReference type="PROSITE" id="PS50977">
    <property type="entry name" value="HTH_TETR_2"/>
    <property type="match status" value="1"/>
</dbReference>
<dbReference type="SUPFAM" id="SSF46689">
    <property type="entry name" value="Homeodomain-like"/>
    <property type="match status" value="1"/>
</dbReference>
<dbReference type="RefSeq" id="WP_345473628.1">
    <property type="nucleotide sequence ID" value="NZ_BAABHF010000049.1"/>
</dbReference>
<reference evidence="8" key="1">
    <citation type="journal article" date="2019" name="Int. J. Syst. Evol. Microbiol.">
        <title>The Global Catalogue of Microorganisms (GCM) 10K type strain sequencing project: providing services to taxonomists for standard genome sequencing and annotation.</title>
        <authorList>
            <consortium name="The Broad Institute Genomics Platform"/>
            <consortium name="The Broad Institute Genome Sequencing Center for Infectious Disease"/>
            <person name="Wu L."/>
            <person name="Ma J."/>
        </authorList>
    </citation>
    <scope>NUCLEOTIDE SEQUENCE [LARGE SCALE GENOMIC DNA]</scope>
    <source>
        <strain evidence="8">JCM 17933</strain>
    </source>
</reference>
<feature type="domain" description="HTH tetR-type" evidence="6">
    <location>
        <begin position="24"/>
        <end position="84"/>
    </location>
</feature>